<dbReference type="EMBL" id="QPFP01000012">
    <property type="protein sequence ID" value="TEB33379.1"/>
    <property type="molecule type" value="Genomic_DNA"/>
</dbReference>
<sequence>MLRGMWSLGQHRLERQLLTCGLAPISAMDARREPSISFPESNVYVTSNGGQAKYATSGFWGHGPRLPAGRTPTALFC</sequence>
<evidence type="ECO:0000313" key="1">
    <source>
        <dbReference type="EMBL" id="TEB33379.1"/>
    </source>
</evidence>
<keyword evidence="2" id="KW-1185">Reference proteome</keyword>
<protein>
    <submittedName>
        <fullName evidence="1">Uncharacterized protein</fullName>
    </submittedName>
</protein>
<accession>A0A4Y7TIR7</accession>
<organism evidence="1 2">
    <name type="scientific">Coprinellus micaceus</name>
    <name type="common">Glistening ink-cap mushroom</name>
    <name type="synonym">Coprinus micaceus</name>
    <dbReference type="NCBI Taxonomy" id="71717"/>
    <lineage>
        <taxon>Eukaryota</taxon>
        <taxon>Fungi</taxon>
        <taxon>Dikarya</taxon>
        <taxon>Basidiomycota</taxon>
        <taxon>Agaricomycotina</taxon>
        <taxon>Agaricomycetes</taxon>
        <taxon>Agaricomycetidae</taxon>
        <taxon>Agaricales</taxon>
        <taxon>Agaricineae</taxon>
        <taxon>Psathyrellaceae</taxon>
        <taxon>Coprinellus</taxon>
    </lineage>
</organism>
<name>A0A4Y7TIR7_COPMI</name>
<comment type="caution">
    <text evidence="1">The sequence shown here is derived from an EMBL/GenBank/DDBJ whole genome shotgun (WGS) entry which is preliminary data.</text>
</comment>
<dbReference type="AlphaFoldDB" id="A0A4Y7TIR7"/>
<reference evidence="1 2" key="1">
    <citation type="journal article" date="2019" name="Nat. Ecol. Evol.">
        <title>Megaphylogeny resolves global patterns of mushroom evolution.</title>
        <authorList>
            <person name="Varga T."/>
            <person name="Krizsan K."/>
            <person name="Foldi C."/>
            <person name="Dima B."/>
            <person name="Sanchez-Garcia M."/>
            <person name="Sanchez-Ramirez S."/>
            <person name="Szollosi G.J."/>
            <person name="Szarkandi J.G."/>
            <person name="Papp V."/>
            <person name="Albert L."/>
            <person name="Andreopoulos W."/>
            <person name="Angelini C."/>
            <person name="Antonin V."/>
            <person name="Barry K.W."/>
            <person name="Bougher N.L."/>
            <person name="Buchanan P."/>
            <person name="Buyck B."/>
            <person name="Bense V."/>
            <person name="Catcheside P."/>
            <person name="Chovatia M."/>
            <person name="Cooper J."/>
            <person name="Damon W."/>
            <person name="Desjardin D."/>
            <person name="Finy P."/>
            <person name="Geml J."/>
            <person name="Haridas S."/>
            <person name="Hughes K."/>
            <person name="Justo A."/>
            <person name="Karasinski D."/>
            <person name="Kautmanova I."/>
            <person name="Kiss B."/>
            <person name="Kocsube S."/>
            <person name="Kotiranta H."/>
            <person name="LaButti K.M."/>
            <person name="Lechner B.E."/>
            <person name="Liimatainen K."/>
            <person name="Lipzen A."/>
            <person name="Lukacs Z."/>
            <person name="Mihaltcheva S."/>
            <person name="Morgado L.N."/>
            <person name="Niskanen T."/>
            <person name="Noordeloos M.E."/>
            <person name="Ohm R.A."/>
            <person name="Ortiz-Santana B."/>
            <person name="Ovrebo C."/>
            <person name="Racz N."/>
            <person name="Riley R."/>
            <person name="Savchenko A."/>
            <person name="Shiryaev A."/>
            <person name="Soop K."/>
            <person name="Spirin V."/>
            <person name="Szebenyi C."/>
            <person name="Tomsovsky M."/>
            <person name="Tulloss R.E."/>
            <person name="Uehling J."/>
            <person name="Grigoriev I.V."/>
            <person name="Vagvolgyi C."/>
            <person name="Papp T."/>
            <person name="Martin F.M."/>
            <person name="Miettinen O."/>
            <person name="Hibbett D.S."/>
            <person name="Nagy L.G."/>
        </authorList>
    </citation>
    <scope>NUCLEOTIDE SEQUENCE [LARGE SCALE GENOMIC DNA]</scope>
    <source>
        <strain evidence="1 2">FP101781</strain>
    </source>
</reference>
<evidence type="ECO:0000313" key="2">
    <source>
        <dbReference type="Proteomes" id="UP000298030"/>
    </source>
</evidence>
<proteinExistence type="predicted"/>
<dbReference type="Proteomes" id="UP000298030">
    <property type="component" value="Unassembled WGS sequence"/>
</dbReference>
<gene>
    <name evidence="1" type="ORF">FA13DRAFT_1730380</name>
</gene>
<feature type="non-terminal residue" evidence="1">
    <location>
        <position position="77"/>
    </location>
</feature>